<dbReference type="PANTHER" id="PTHR24198">
    <property type="entry name" value="ANKYRIN REPEAT AND PROTEIN KINASE DOMAIN-CONTAINING PROTEIN"/>
    <property type="match status" value="1"/>
</dbReference>
<evidence type="ECO:0000313" key="6">
    <source>
        <dbReference type="Proteomes" id="UP001219568"/>
    </source>
</evidence>
<dbReference type="PROSITE" id="PS50088">
    <property type="entry name" value="ANK_REPEAT"/>
    <property type="match status" value="2"/>
</dbReference>
<evidence type="ECO:0000256" key="2">
    <source>
        <dbReference type="ARBA" id="ARBA00023043"/>
    </source>
</evidence>
<dbReference type="Pfam" id="PF12796">
    <property type="entry name" value="Ank_2"/>
    <property type="match status" value="2"/>
</dbReference>
<reference evidence="5" key="2">
    <citation type="submission" date="2023-01" db="EMBL/GenBank/DDBJ databases">
        <authorList>
            <person name="Petersen C."/>
        </authorList>
    </citation>
    <scope>NUCLEOTIDE SEQUENCE</scope>
    <source>
        <strain evidence="5">IBT 15450</strain>
    </source>
</reference>
<dbReference type="InterPro" id="IPR002110">
    <property type="entry name" value="Ankyrin_rpt"/>
</dbReference>
<feature type="repeat" description="ANK" evidence="3">
    <location>
        <begin position="253"/>
        <end position="285"/>
    </location>
</feature>
<dbReference type="SMART" id="SM00248">
    <property type="entry name" value="ANK"/>
    <property type="match status" value="8"/>
</dbReference>
<feature type="domain" description="F-box" evidence="4">
    <location>
        <begin position="1"/>
        <end position="37"/>
    </location>
</feature>
<sequence length="350" mass="38403">MSLGKLPLELLFRMSLYLDRVDEVRLASVNKKARGILLPPIYMFNVRYQGSSGLFRAISMGESDILARMLFDFKADANIKDAKSRTPIFHAIQGAVARGNERIVRLLIDHGVDVNAVAPKPGTALHIAANHGFKSIAELLLATDQKVNMDAVDENGAIALAVAVRRQKREIVSLILAKGSVPINKKDKFRKSALVYAVEAENLHLVSDLLDIDDVDPNGLGISPPISIAAARGNLPMVERFLSRPDIDVSPKSGVTPLYCAAKEGHLQVVRRLLSLGDKIDIQQTVGDRTALSIACDGFHFEIAKLLIQHQTRICHSAASYWKSKVVDTAVSAFKNIMFAYLYLLQKRGA</sequence>
<dbReference type="EMBL" id="JAQJZL010000005">
    <property type="protein sequence ID" value="KAJ6041394.1"/>
    <property type="molecule type" value="Genomic_DNA"/>
</dbReference>
<keyword evidence="6" id="KW-1185">Reference proteome</keyword>
<evidence type="ECO:0000256" key="1">
    <source>
        <dbReference type="ARBA" id="ARBA00022737"/>
    </source>
</evidence>
<feature type="repeat" description="ANK" evidence="3">
    <location>
        <begin position="49"/>
        <end position="82"/>
    </location>
</feature>
<proteinExistence type="predicted"/>
<organism evidence="5 6">
    <name type="scientific">Penicillium canescens</name>
    <dbReference type="NCBI Taxonomy" id="5083"/>
    <lineage>
        <taxon>Eukaryota</taxon>
        <taxon>Fungi</taxon>
        <taxon>Dikarya</taxon>
        <taxon>Ascomycota</taxon>
        <taxon>Pezizomycotina</taxon>
        <taxon>Eurotiomycetes</taxon>
        <taxon>Eurotiomycetidae</taxon>
        <taxon>Eurotiales</taxon>
        <taxon>Aspergillaceae</taxon>
        <taxon>Penicillium</taxon>
    </lineage>
</organism>
<dbReference type="Gene3D" id="1.25.40.20">
    <property type="entry name" value="Ankyrin repeat-containing domain"/>
    <property type="match status" value="2"/>
</dbReference>
<dbReference type="InterPro" id="IPR036770">
    <property type="entry name" value="Ankyrin_rpt-contain_sf"/>
</dbReference>
<evidence type="ECO:0000313" key="5">
    <source>
        <dbReference type="EMBL" id="KAJ6041394.1"/>
    </source>
</evidence>
<evidence type="ECO:0000256" key="3">
    <source>
        <dbReference type="PROSITE-ProRule" id="PRU00023"/>
    </source>
</evidence>
<dbReference type="PANTHER" id="PTHR24198:SF165">
    <property type="entry name" value="ANKYRIN REPEAT-CONTAINING PROTEIN-RELATED"/>
    <property type="match status" value="1"/>
</dbReference>
<evidence type="ECO:0000259" key="4">
    <source>
        <dbReference type="PROSITE" id="PS50181"/>
    </source>
</evidence>
<dbReference type="PROSITE" id="PS50181">
    <property type="entry name" value="FBOX"/>
    <property type="match status" value="1"/>
</dbReference>
<dbReference type="SUPFAM" id="SSF48403">
    <property type="entry name" value="Ankyrin repeat"/>
    <property type="match status" value="1"/>
</dbReference>
<dbReference type="AlphaFoldDB" id="A0AAD6IB67"/>
<accession>A0AAD6IB67</accession>
<dbReference type="PROSITE" id="PS50297">
    <property type="entry name" value="ANK_REP_REGION"/>
    <property type="match status" value="1"/>
</dbReference>
<comment type="caution">
    <text evidence="5">The sequence shown here is derived from an EMBL/GenBank/DDBJ whole genome shotgun (WGS) entry which is preliminary data.</text>
</comment>
<keyword evidence="1" id="KW-0677">Repeat</keyword>
<reference evidence="5" key="1">
    <citation type="journal article" date="2023" name="IMA Fungus">
        <title>Comparative genomic study of the Penicillium genus elucidates a diverse pangenome and 15 lateral gene transfer events.</title>
        <authorList>
            <person name="Petersen C."/>
            <person name="Sorensen T."/>
            <person name="Nielsen M.R."/>
            <person name="Sondergaard T.E."/>
            <person name="Sorensen J.L."/>
            <person name="Fitzpatrick D.A."/>
            <person name="Frisvad J.C."/>
            <person name="Nielsen K.L."/>
        </authorList>
    </citation>
    <scope>NUCLEOTIDE SEQUENCE</scope>
    <source>
        <strain evidence="5">IBT 15450</strain>
    </source>
</reference>
<protein>
    <recommendedName>
        <fullName evidence="4">F-box domain-containing protein</fullName>
    </recommendedName>
</protein>
<dbReference type="Proteomes" id="UP001219568">
    <property type="component" value="Unassembled WGS sequence"/>
</dbReference>
<keyword evidence="2 3" id="KW-0040">ANK repeat</keyword>
<gene>
    <name evidence="5" type="ORF">N7460_006784</name>
</gene>
<name>A0AAD6IB67_PENCN</name>
<dbReference type="InterPro" id="IPR001810">
    <property type="entry name" value="F-box_dom"/>
</dbReference>